<dbReference type="CDD" id="cd00077">
    <property type="entry name" value="HDc"/>
    <property type="match status" value="1"/>
</dbReference>
<sequence>MSRIDTTRQAKIDKRRQLEDLGVNVHPHQFDKQHSISQVRELSGQPVQTAGRLTSLRPHGKLTFATLTDQTASIQLMFRQELLADFFPQLTLLDVGDFIGVTGKVEPSQTGEVSIIVDKATVLGKALRPLPSIWNAAEDKEVRFRKRYLDLLINPETKRVIDARWKIVSQLRRFLQDQYGFTEVETPVFQPLYGGTNAKPFSTHMNALDTDFFLRLAPELYLKRLLVGGYERIFEIARNFRNEGLDQTHQPEFTMIEWYEAYVEYQRMMDVAEAVLKHLAMAVNNSLELKIDEHQVDLSPAWPRVTMKDAIEQHLGWKFDDQSDDWLTSYLADNKLELIGEFSRGKALFVIFDKQVAPLLIDPIWIIDYPRDVSPLAKQHRLDPELAERFELYMGGKEIADGWSEITDPLDQRAIFENEQTRMRAGDSEAHPLDEDFLEAMEYGVPPLGGIGIGIDRLVMLLTNTWSIREVIAFPTLRPLKPFSAPEAKNIASREVDSTGARHSELACPEASGDPESQNLPPRQSTIDLMQSHIKNEALRKHVLMVANAMEAYAKKLNQDAELWFATGLLHDIDWEEFPDEHPNKAIAEWLTDYPEELRQAVAAHAPRRTNTQPNSMLDNYLFACDELSGFINAYALMRPEGLVGMKASSVKKKLKDKSFAANVSREDIQQGFDLIGGEPTDHIAFLISVFEKM</sequence>
<organism evidence="9">
    <name type="scientific">sediment metagenome</name>
    <dbReference type="NCBI Taxonomy" id="749907"/>
    <lineage>
        <taxon>unclassified sequences</taxon>
        <taxon>metagenomes</taxon>
        <taxon>ecological metagenomes</taxon>
    </lineage>
</organism>
<dbReference type="PANTHER" id="PTHR42918">
    <property type="entry name" value="LYSYL-TRNA SYNTHETASE"/>
    <property type="match status" value="1"/>
</dbReference>
<dbReference type="InterPro" id="IPR012340">
    <property type="entry name" value="NA-bd_OB-fold"/>
</dbReference>
<dbReference type="Gene3D" id="1.10.3210.10">
    <property type="entry name" value="Hypothetical protein af1432"/>
    <property type="match status" value="1"/>
</dbReference>
<keyword evidence="4" id="KW-0067">ATP-binding</keyword>
<feature type="domain" description="Aminoacyl-transfer RNA synthetases class-II family profile" evidence="8">
    <location>
        <begin position="166"/>
        <end position="479"/>
    </location>
</feature>
<dbReference type="InterPro" id="IPR045864">
    <property type="entry name" value="aa-tRNA-synth_II/BPL/LPL"/>
</dbReference>
<dbReference type="SUPFAM" id="SSF50249">
    <property type="entry name" value="Nucleic acid-binding proteins"/>
    <property type="match status" value="1"/>
</dbReference>
<accession>D9PHW9</accession>
<evidence type="ECO:0000256" key="6">
    <source>
        <dbReference type="ARBA" id="ARBA00048573"/>
    </source>
</evidence>
<dbReference type="GO" id="GO:0000049">
    <property type="term" value="F:tRNA binding"/>
    <property type="evidence" value="ECO:0007669"/>
    <property type="project" value="TreeGrafter"/>
</dbReference>
<keyword evidence="3" id="KW-0547">Nucleotide-binding</keyword>
<dbReference type="SUPFAM" id="SSF55681">
    <property type="entry name" value="Class II aaRS and biotin synthetases"/>
    <property type="match status" value="1"/>
</dbReference>
<dbReference type="NCBIfam" id="NF001756">
    <property type="entry name" value="PRK00484.1"/>
    <property type="match status" value="1"/>
</dbReference>
<gene>
    <name evidence="9" type="primary">lysS</name>
    <name evidence="9" type="ORF">LDC_1123</name>
</gene>
<dbReference type="GO" id="GO:0004824">
    <property type="term" value="F:lysine-tRNA ligase activity"/>
    <property type="evidence" value="ECO:0007669"/>
    <property type="project" value="UniProtKB-EC"/>
</dbReference>
<dbReference type="InterPro" id="IPR003607">
    <property type="entry name" value="HD/PDEase_dom"/>
</dbReference>
<evidence type="ECO:0000256" key="3">
    <source>
        <dbReference type="ARBA" id="ARBA00022741"/>
    </source>
</evidence>
<dbReference type="InterPro" id="IPR002313">
    <property type="entry name" value="Lys-tRNA-ligase_II"/>
</dbReference>
<dbReference type="EC" id="6.1.1.6" evidence="1"/>
<evidence type="ECO:0000256" key="1">
    <source>
        <dbReference type="ARBA" id="ARBA00013166"/>
    </source>
</evidence>
<dbReference type="GO" id="GO:0005524">
    <property type="term" value="F:ATP binding"/>
    <property type="evidence" value="ECO:0007669"/>
    <property type="project" value="UniProtKB-KW"/>
</dbReference>
<dbReference type="SUPFAM" id="SSF109604">
    <property type="entry name" value="HD-domain/PDEase-like"/>
    <property type="match status" value="1"/>
</dbReference>
<dbReference type="InterPro" id="IPR006195">
    <property type="entry name" value="aa-tRNA-synth_II"/>
</dbReference>
<dbReference type="GO" id="GO:0006430">
    <property type="term" value="P:lysyl-tRNA aminoacylation"/>
    <property type="evidence" value="ECO:0007669"/>
    <property type="project" value="InterPro"/>
</dbReference>
<evidence type="ECO:0000256" key="7">
    <source>
        <dbReference type="SAM" id="MobiDB-lite"/>
    </source>
</evidence>
<dbReference type="GO" id="GO:0005829">
    <property type="term" value="C:cytosol"/>
    <property type="evidence" value="ECO:0007669"/>
    <property type="project" value="TreeGrafter"/>
</dbReference>
<dbReference type="InterPro" id="IPR004365">
    <property type="entry name" value="NA-bd_OB_tRNA"/>
</dbReference>
<dbReference type="Pfam" id="PF01336">
    <property type="entry name" value="tRNA_anti-codon"/>
    <property type="match status" value="1"/>
</dbReference>
<dbReference type="InterPro" id="IPR018149">
    <property type="entry name" value="Lys-tRNA-synth_II_C"/>
</dbReference>
<evidence type="ECO:0000256" key="5">
    <source>
        <dbReference type="ARBA" id="ARBA00023146"/>
    </source>
</evidence>
<dbReference type="PROSITE" id="PS50862">
    <property type="entry name" value="AA_TRNA_LIGASE_II"/>
    <property type="match status" value="1"/>
</dbReference>
<evidence type="ECO:0000256" key="2">
    <source>
        <dbReference type="ARBA" id="ARBA00022598"/>
    </source>
</evidence>
<dbReference type="InterPro" id="IPR044136">
    <property type="entry name" value="Lys-tRNA-ligase_II_N"/>
</dbReference>
<name>D9PHW9_9ZZZZ</name>
<dbReference type="AlphaFoldDB" id="D9PHW9"/>
<dbReference type="Pfam" id="PF00152">
    <property type="entry name" value="tRNA-synt_2"/>
    <property type="match status" value="1"/>
</dbReference>
<dbReference type="PRINTS" id="PR00982">
    <property type="entry name" value="TRNASYNTHLYS"/>
</dbReference>
<dbReference type="CDD" id="cd04322">
    <property type="entry name" value="LysRS_N"/>
    <property type="match status" value="1"/>
</dbReference>
<feature type="compositionally biased region" description="Basic and acidic residues" evidence="7">
    <location>
        <begin position="492"/>
        <end position="505"/>
    </location>
</feature>
<keyword evidence="2 9" id="KW-0436">Ligase</keyword>
<protein>
    <recommendedName>
        <fullName evidence="1">lysine--tRNA ligase</fullName>
        <ecNumber evidence="1">6.1.1.6</ecNumber>
    </recommendedName>
</protein>
<reference evidence="9" key="2">
    <citation type="journal article" date="2011" name="Microb. Ecol.">
        <title>Taxonomic and Functional Metagenomic Profiling of the Microbial Community in the Anoxic Sediment of a Sub-saline Shallow Lake (Laguna de Carrizo, Central Spain).</title>
        <authorList>
            <person name="Ferrer M."/>
            <person name="Guazzaroni M.E."/>
            <person name="Richter M."/>
            <person name="Garcia-Salamanca A."/>
            <person name="Yarza P."/>
            <person name="Suarez-Suarez A."/>
            <person name="Solano J."/>
            <person name="Alcaide M."/>
            <person name="van Dillewijn P."/>
            <person name="Molina-Henares M.A."/>
            <person name="Lopez-Cortes N."/>
            <person name="Al-Ramahi Y."/>
            <person name="Guerrero C."/>
            <person name="Acosta A."/>
            <person name="de Eugenio L.I."/>
            <person name="Martinez V."/>
            <person name="Marques S."/>
            <person name="Rojo F."/>
            <person name="Santero E."/>
            <person name="Genilloud O."/>
            <person name="Perez-Perez J."/>
            <person name="Rossello-Mora R."/>
            <person name="Ramos J.L."/>
        </authorList>
    </citation>
    <scope>NUCLEOTIDE SEQUENCE</scope>
</reference>
<dbReference type="Gene3D" id="2.40.50.140">
    <property type="entry name" value="Nucleic acid-binding proteins"/>
    <property type="match status" value="1"/>
</dbReference>
<dbReference type="EMBL" id="ADZX01000396">
    <property type="protein sequence ID" value="EFK96842.1"/>
    <property type="molecule type" value="Genomic_DNA"/>
</dbReference>
<feature type="region of interest" description="Disordered" evidence="7">
    <location>
        <begin position="492"/>
        <end position="523"/>
    </location>
</feature>
<evidence type="ECO:0000259" key="8">
    <source>
        <dbReference type="PROSITE" id="PS50862"/>
    </source>
</evidence>
<dbReference type="NCBIfam" id="TIGR00499">
    <property type="entry name" value="lysS_bact"/>
    <property type="match status" value="1"/>
</dbReference>
<evidence type="ECO:0000256" key="4">
    <source>
        <dbReference type="ARBA" id="ARBA00022840"/>
    </source>
</evidence>
<dbReference type="Pfam" id="PF01966">
    <property type="entry name" value="HD"/>
    <property type="match status" value="1"/>
</dbReference>
<comment type="caution">
    <text evidence="9">The sequence shown here is derived from an EMBL/GenBank/DDBJ whole genome shotgun (WGS) entry which is preliminary data.</text>
</comment>
<comment type="catalytic activity">
    <reaction evidence="6">
        <text>tRNA(Lys) + L-lysine + ATP = L-lysyl-tRNA(Lys) + AMP + diphosphate</text>
        <dbReference type="Rhea" id="RHEA:20792"/>
        <dbReference type="Rhea" id="RHEA-COMP:9696"/>
        <dbReference type="Rhea" id="RHEA-COMP:9697"/>
        <dbReference type="ChEBI" id="CHEBI:30616"/>
        <dbReference type="ChEBI" id="CHEBI:32551"/>
        <dbReference type="ChEBI" id="CHEBI:33019"/>
        <dbReference type="ChEBI" id="CHEBI:78442"/>
        <dbReference type="ChEBI" id="CHEBI:78529"/>
        <dbReference type="ChEBI" id="CHEBI:456215"/>
        <dbReference type="EC" id="6.1.1.6"/>
    </reaction>
</comment>
<dbReference type="PANTHER" id="PTHR42918:SF6">
    <property type="entry name" value="ELONGATION FACTOR P--(R)-BETA-LYSINE LIGASE"/>
    <property type="match status" value="1"/>
</dbReference>
<proteinExistence type="inferred from homology"/>
<dbReference type="InterPro" id="IPR004364">
    <property type="entry name" value="Aa-tRNA-synt_II"/>
</dbReference>
<dbReference type="Gene3D" id="3.30.930.10">
    <property type="entry name" value="Bira Bifunctional Protein, Domain 2"/>
    <property type="match status" value="1"/>
</dbReference>
<evidence type="ECO:0000313" key="9">
    <source>
        <dbReference type="EMBL" id="EFK96842.1"/>
    </source>
</evidence>
<dbReference type="InterPro" id="IPR006674">
    <property type="entry name" value="HD_domain"/>
</dbReference>
<keyword evidence="5 9" id="KW-0030">Aminoacyl-tRNA synthetase</keyword>
<reference evidence="9" key="1">
    <citation type="submission" date="2010-07" db="EMBL/GenBank/DDBJ databases">
        <authorList>
            <consortium name="CONSOLIDER consortium CSD2007-00005"/>
            <person name="Guazzaroni M.-E."/>
            <person name="Richter M."/>
            <person name="Garcia-Salamanca A."/>
            <person name="Yarza P."/>
            <person name="Ferrer M."/>
        </authorList>
    </citation>
    <scope>NUCLEOTIDE SEQUENCE</scope>
</reference>
<dbReference type="HAMAP" id="MF_00252">
    <property type="entry name" value="Lys_tRNA_synth_class2"/>
    <property type="match status" value="1"/>
</dbReference>